<dbReference type="PANTHER" id="PTHR46346:SF1">
    <property type="entry name" value="PHOSPHATIDYLINOSITOL N-ACETYLGLUCOSAMINYLTRANSFERASE SUBUNIT P"/>
    <property type="match status" value="1"/>
</dbReference>
<dbReference type="GO" id="GO:0005783">
    <property type="term" value="C:endoplasmic reticulum"/>
    <property type="evidence" value="ECO:0007669"/>
    <property type="project" value="TreeGrafter"/>
</dbReference>
<dbReference type="PANTHER" id="PTHR46346">
    <property type="entry name" value="PHOSPHATIDYLINOSITOL N-ACETYLGLUCOSAMINYLTRANSFERASE SUBUNIT P"/>
    <property type="match status" value="1"/>
</dbReference>
<dbReference type="GO" id="GO:0016020">
    <property type="term" value="C:membrane"/>
    <property type="evidence" value="ECO:0007669"/>
    <property type="project" value="GOC"/>
</dbReference>
<dbReference type="Ensembl" id="ENSOTST00005008951.2">
    <property type="protein sequence ID" value="ENSOTSP00005008126.1"/>
    <property type="gene ID" value="ENSOTSG00005004465.2"/>
</dbReference>
<evidence type="ECO:0000313" key="2">
    <source>
        <dbReference type="Proteomes" id="UP000694402"/>
    </source>
</evidence>
<accession>A0A8C8CB21</accession>
<proteinExistence type="predicted"/>
<organism evidence="1 2">
    <name type="scientific">Oncorhynchus tshawytscha</name>
    <name type="common">Chinook salmon</name>
    <name type="synonym">Salmo tshawytscha</name>
    <dbReference type="NCBI Taxonomy" id="74940"/>
    <lineage>
        <taxon>Eukaryota</taxon>
        <taxon>Metazoa</taxon>
        <taxon>Chordata</taxon>
        <taxon>Craniata</taxon>
        <taxon>Vertebrata</taxon>
        <taxon>Euteleostomi</taxon>
        <taxon>Actinopterygii</taxon>
        <taxon>Neopterygii</taxon>
        <taxon>Teleostei</taxon>
        <taxon>Protacanthopterygii</taxon>
        <taxon>Salmoniformes</taxon>
        <taxon>Salmonidae</taxon>
        <taxon>Salmoninae</taxon>
        <taxon>Oncorhynchus</taxon>
    </lineage>
</organism>
<name>A0A8C8CB21_ONCTS</name>
<dbReference type="AlphaFoldDB" id="A0A8C8CB21"/>
<evidence type="ECO:0000313" key="1">
    <source>
        <dbReference type="Ensembl" id="ENSOTSP00005008126.1"/>
    </source>
</evidence>
<protein>
    <submittedName>
        <fullName evidence="1">Uncharacterized protein</fullName>
    </submittedName>
</protein>
<dbReference type="Proteomes" id="UP000694402">
    <property type="component" value="Unassembled WGS sequence"/>
</dbReference>
<sequence>ICVSLTFRCTLCFWQFSTPSPVLYLVWAYVPDKWLHSVGLTYWPHLMRQSTTLLLSQIALTQPGGVLDVYARGQRMDDCQKRAIPRLNDVSISEVNIIFYLSPQ</sequence>
<reference evidence="1" key="1">
    <citation type="submission" date="2025-08" db="UniProtKB">
        <authorList>
            <consortium name="Ensembl"/>
        </authorList>
    </citation>
    <scope>IDENTIFICATION</scope>
</reference>
<dbReference type="GO" id="GO:0006506">
    <property type="term" value="P:GPI anchor biosynthetic process"/>
    <property type="evidence" value="ECO:0007669"/>
    <property type="project" value="TreeGrafter"/>
</dbReference>
<reference evidence="1" key="2">
    <citation type="submission" date="2025-09" db="UniProtKB">
        <authorList>
            <consortium name="Ensembl"/>
        </authorList>
    </citation>
    <scope>IDENTIFICATION</scope>
</reference>
<keyword evidence="2" id="KW-1185">Reference proteome</keyword>
<dbReference type="InterPro" id="IPR052263">
    <property type="entry name" value="GPI_Anchor_Biosynth"/>
</dbReference>